<dbReference type="CDD" id="cd00778">
    <property type="entry name" value="ProRS_core_arch_euk"/>
    <property type="match status" value="1"/>
</dbReference>
<comment type="similarity">
    <text evidence="10 11">Belongs to the class-II aminoacyl-tRNA synthetase family. ProS type 3 subfamily.</text>
</comment>
<dbReference type="CDD" id="cd00862">
    <property type="entry name" value="ProRS_anticodon_zinc"/>
    <property type="match status" value="1"/>
</dbReference>
<dbReference type="GO" id="GO:0004827">
    <property type="term" value="F:proline-tRNA ligase activity"/>
    <property type="evidence" value="ECO:0007669"/>
    <property type="project" value="UniProtKB-UniRule"/>
</dbReference>
<comment type="subunit">
    <text evidence="2 11">Homodimer.</text>
</comment>
<dbReference type="EC" id="6.1.1.15" evidence="11"/>
<dbReference type="Pfam" id="PF09180">
    <property type="entry name" value="ProRS-C_1"/>
    <property type="match status" value="1"/>
</dbReference>
<dbReference type="InterPro" id="IPR004154">
    <property type="entry name" value="Anticodon-bd"/>
</dbReference>
<dbReference type="Gene3D" id="3.40.50.800">
    <property type="entry name" value="Anticodon-binding domain"/>
    <property type="match status" value="1"/>
</dbReference>
<evidence type="ECO:0000256" key="7">
    <source>
        <dbReference type="ARBA" id="ARBA00022917"/>
    </source>
</evidence>
<accession>A0A150XJC0</accession>
<keyword evidence="7 11" id="KW-0648">Protein biosynthesis</keyword>
<evidence type="ECO:0000313" key="14">
    <source>
        <dbReference type="Proteomes" id="UP000075615"/>
    </source>
</evidence>
<dbReference type="SUPFAM" id="SSF52954">
    <property type="entry name" value="Class II aaRS ABD-related"/>
    <property type="match status" value="1"/>
</dbReference>
<evidence type="ECO:0000259" key="12">
    <source>
        <dbReference type="PROSITE" id="PS50862"/>
    </source>
</evidence>
<keyword evidence="6 11" id="KW-0067">ATP-binding</keyword>
<dbReference type="PROSITE" id="PS50862">
    <property type="entry name" value="AA_TRNA_LIGASE_II"/>
    <property type="match status" value="1"/>
</dbReference>
<evidence type="ECO:0000256" key="11">
    <source>
        <dbReference type="HAMAP-Rule" id="MF_01571"/>
    </source>
</evidence>
<dbReference type="SMART" id="SM00946">
    <property type="entry name" value="ProRS-C_1"/>
    <property type="match status" value="1"/>
</dbReference>
<dbReference type="InterPro" id="IPR045864">
    <property type="entry name" value="aa-tRNA-synth_II/BPL/LPL"/>
</dbReference>
<dbReference type="FunFam" id="3.30.930.10:FF:000023">
    <property type="entry name" value="Proline--tRNA ligase"/>
    <property type="match status" value="1"/>
</dbReference>
<dbReference type="EMBL" id="LRDB01000012">
    <property type="protein sequence ID" value="KYG78793.1"/>
    <property type="molecule type" value="Genomic_DNA"/>
</dbReference>
<comment type="subcellular location">
    <subcellularLocation>
        <location evidence="1 11">Cytoplasm</location>
    </subcellularLocation>
</comment>
<evidence type="ECO:0000256" key="2">
    <source>
        <dbReference type="ARBA" id="ARBA00011738"/>
    </source>
</evidence>
<keyword evidence="14" id="KW-1185">Reference proteome</keyword>
<dbReference type="InterPro" id="IPR033721">
    <property type="entry name" value="ProRS_core_arch_euk"/>
</dbReference>
<evidence type="ECO:0000256" key="9">
    <source>
        <dbReference type="ARBA" id="ARBA00047671"/>
    </source>
</evidence>
<dbReference type="RefSeq" id="WP_068414496.1">
    <property type="nucleotide sequence ID" value="NZ_LRDB01000012.1"/>
</dbReference>
<dbReference type="GO" id="GO:0005524">
    <property type="term" value="F:ATP binding"/>
    <property type="evidence" value="ECO:0007669"/>
    <property type="project" value="UniProtKB-UniRule"/>
</dbReference>
<comment type="domain">
    <text evidence="11">Consists of three domains: the N-terminal catalytic domain, the anticodon-binding domain and the C-terminal extension.</text>
</comment>
<keyword evidence="5 11" id="KW-0547">Nucleotide-binding</keyword>
<dbReference type="PANTHER" id="PTHR43382">
    <property type="entry name" value="PROLYL-TRNA SYNTHETASE"/>
    <property type="match status" value="1"/>
</dbReference>
<evidence type="ECO:0000256" key="10">
    <source>
        <dbReference type="ARBA" id="ARBA00060806"/>
    </source>
</evidence>
<dbReference type="AlphaFoldDB" id="A0A150XJC0"/>
<dbReference type="STRING" id="296218.AWN68_03960"/>
<dbReference type="OrthoDB" id="9809052at2"/>
<dbReference type="GO" id="GO:0006433">
    <property type="term" value="P:prolyl-tRNA aminoacylation"/>
    <property type="evidence" value="ECO:0007669"/>
    <property type="project" value="UniProtKB-UniRule"/>
</dbReference>
<dbReference type="GO" id="GO:0017101">
    <property type="term" value="C:aminoacyl-tRNA synthetase multienzyme complex"/>
    <property type="evidence" value="ECO:0007669"/>
    <property type="project" value="TreeGrafter"/>
</dbReference>
<dbReference type="FunFam" id="3.40.50.800:FF:000005">
    <property type="entry name" value="bifunctional glutamate/proline--tRNA ligase"/>
    <property type="match status" value="1"/>
</dbReference>
<organism evidence="13 14">
    <name type="scientific">Roseivirga echinicomitans</name>
    <dbReference type="NCBI Taxonomy" id="296218"/>
    <lineage>
        <taxon>Bacteria</taxon>
        <taxon>Pseudomonadati</taxon>
        <taxon>Bacteroidota</taxon>
        <taxon>Cytophagia</taxon>
        <taxon>Cytophagales</taxon>
        <taxon>Roseivirgaceae</taxon>
        <taxon>Roseivirga</taxon>
    </lineage>
</organism>
<dbReference type="InterPro" id="IPR002314">
    <property type="entry name" value="aa-tRNA-synt_IIb"/>
</dbReference>
<dbReference type="Pfam" id="PF03129">
    <property type="entry name" value="HGTP_anticodon"/>
    <property type="match status" value="1"/>
</dbReference>
<dbReference type="InterPro" id="IPR016061">
    <property type="entry name" value="Pro-tRNA_ligase_II_C"/>
</dbReference>
<comment type="caution">
    <text evidence="13">The sequence shown here is derived from an EMBL/GenBank/DDBJ whole genome shotgun (WGS) entry which is preliminary data.</text>
</comment>
<comment type="catalytic activity">
    <reaction evidence="9 11">
        <text>tRNA(Pro) + L-proline + ATP = L-prolyl-tRNA(Pro) + AMP + diphosphate</text>
        <dbReference type="Rhea" id="RHEA:14305"/>
        <dbReference type="Rhea" id="RHEA-COMP:9700"/>
        <dbReference type="Rhea" id="RHEA-COMP:9702"/>
        <dbReference type="ChEBI" id="CHEBI:30616"/>
        <dbReference type="ChEBI" id="CHEBI:33019"/>
        <dbReference type="ChEBI" id="CHEBI:60039"/>
        <dbReference type="ChEBI" id="CHEBI:78442"/>
        <dbReference type="ChEBI" id="CHEBI:78532"/>
        <dbReference type="ChEBI" id="CHEBI:456215"/>
        <dbReference type="EC" id="6.1.1.15"/>
    </reaction>
</comment>
<dbReference type="HAMAP" id="MF_01571">
    <property type="entry name" value="Pro_tRNA_synth_type3"/>
    <property type="match status" value="1"/>
</dbReference>
<keyword evidence="4 11" id="KW-0436">Ligase</keyword>
<dbReference type="Pfam" id="PF00587">
    <property type="entry name" value="tRNA-synt_2b"/>
    <property type="match status" value="1"/>
</dbReference>
<evidence type="ECO:0000256" key="4">
    <source>
        <dbReference type="ARBA" id="ARBA00022598"/>
    </source>
</evidence>
<gene>
    <name evidence="11" type="primary">proS</name>
    <name evidence="13" type="ORF">AWN68_03960</name>
</gene>
<evidence type="ECO:0000256" key="6">
    <source>
        <dbReference type="ARBA" id="ARBA00022840"/>
    </source>
</evidence>
<proteinExistence type="inferred from homology"/>
<dbReference type="InterPro" id="IPR017449">
    <property type="entry name" value="Pro-tRNA_synth_II"/>
</dbReference>
<dbReference type="InterPro" id="IPR004499">
    <property type="entry name" value="Pro-tRNA-ligase_IIa_arc-type"/>
</dbReference>
<dbReference type="NCBIfam" id="TIGR00408">
    <property type="entry name" value="proS_fam_I"/>
    <property type="match status" value="1"/>
</dbReference>
<keyword evidence="3 11" id="KW-0963">Cytoplasm</keyword>
<feature type="domain" description="Aminoacyl-transfer RNA synthetases class-II family profile" evidence="12">
    <location>
        <begin position="39"/>
        <end position="294"/>
    </location>
</feature>
<dbReference type="Gene3D" id="3.30.110.30">
    <property type="entry name" value="C-terminal domain of ProRS"/>
    <property type="match status" value="1"/>
</dbReference>
<evidence type="ECO:0000256" key="1">
    <source>
        <dbReference type="ARBA" id="ARBA00004496"/>
    </source>
</evidence>
<protein>
    <recommendedName>
        <fullName evidence="11">Proline--tRNA ligase</fullName>
        <ecNumber evidence="11">6.1.1.15</ecNumber>
    </recommendedName>
    <alternativeName>
        <fullName evidence="11">Prolyl-tRNA synthetase</fullName>
        <shortName evidence="11">ProRS</shortName>
    </alternativeName>
</protein>
<dbReference type="InterPro" id="IPR006195">
    <property type="entry name" value="aa-tRNA-synth_II"/>
</dbReference>
<dbReference type="Proteomes" id="UP000075615">
    <property type="component" value="Unassembled WGS sequence"/>
</dbReference>
<evidence type="ECO:0000256" key="5">
    <source>
        <dbReference type="ARBA" id="ARBA00022741"/>
    </source>
</evidence>
<dbReference type="Gene3D" id="3.30.930.10">
    <property type="entry name" value="Bira Bifunctional Protein, Domain 2"/>
    <property type="match status" value="1"/>
</dbReference>
<reference evidence="13 14" key="1">
    <citation type="submission" date="2016-01" db="EMBL/GenBank/DDBJ databases">
        <title>Genome sequencing of Roseivirga echinicomitans KMM 6058.</title>
        <authorList>
            <person name="Selvaratnam C."/>
            <person name="Thevarajoo S."/>
            <person name="Goh K.M."/>
            <person name="Ee R."/>
            <person name="Chan K.-G."/>
            <person name="Chong C.S."/>
        </authorList>
    </citation>
    <scope>NUCLEOTIDE SEQUENCE [LARGE SCALE GENOMIC DNA]</scope>
    <source>
        <strain evidence="13 14">KMM 6058</strain>
    </source>
</reference>
<comment type="function">
    <text evidence="11">Catalyzes the attachment of proline to tRNA(Pro) in a two-step reaction: proline is first activated by ATP to form Pro-AMP and then transferred to the acceptor end of tRNA(Pro).</text>
</comment>
<dbReference type="SUPFAM" id="SSF64586">
    <property type="entry name" value="C-terminal domain of ProRS"/>
    <property type="match status" value="1"/>
</dbReference>
<dbReference type="PANTHER" id="PTHR43382:SF2">
    <property type="entry name" value="BIFUNCTIONAL GLUTAMATE_PROLINE--TRNA LIGASE"/>
    <property type="match status" value="1"/>
</dbReference>
<keyword evidence="8 11" id="KW-0030">Aminoacyl-tRNA synthetase</keyword>
<dbReference type="InterPro" id="IPR036621">
    <property type="entry name" value="Anticodon-bd_dom_sf"/>
</dbReference>
<name>A0A150XJC0_9BACT</name>
<dbReference type="GO" id="GO:0005737">
    <property type="term" value="C:cytoplasm"/>
    <property type="evidence" value="ECO:0007669"/>
    <property type="project" value="UniProtKB-SubCell"/>
</dbReference>
<evidence type="ECO:0000313" key="13">
    <source>
        <dbReference type="EMBL" id="KYG78793.1"/>
    </source>
</evidence>
<sequence length="492" mass="55691">MSKGLPKRSEDYSLWYNELVKKADLAENSPVRGCMVIKPYGFSIWEKMQAEIDRMFKETGHVNAYFPLFIPKSYLSKEADHVEGFAKECAVVTHYRLMKDPNGKGVVVDPDAKLEEELIVRPTSETVIWSTYKNWVQSYRDLPLLINQWANVVRWEMRTRLFLRTAEFLWQEGHTAHATKQEAIDESVQMMNVYAQFAEEFMAMPVVKGIKSESERFAGAVETYCIEALMQDGKALQAGTSHFLGQNFAKAFDVKFASKEGTQEYVWGTSWGVSTRLIGALIMAHSDDQGLVLPPKLAPIQVVIVPIYKGEEQLQTISDKVAELTKCLKAKGISVKFDNRDTYKPGFKFAEWELKGVPVRLAIGPKDLENNTVEIARRDTGVKELFNLEGNLADKLEALLDEIQSSIYQKAFDFRAENTTEVDTYDDFKKVLEGQGGFVSAHWDGTSETEDRIKTETKATIRCIPLDRKEEAGVCIYSGKPSTGRVLFAKAY</sequence>
<dbReference type="SUPFAM" id="SSF55681">
    <property type="entry name" value="Class II aaRS and biotin synthetases"/>
    <property type="match status" value="1"/>
</dbReference>
<evidence type="ECO:0000256" key="8">
    <source>
        <dbReference type="ARBA" id="ARBA00023146"/>
    </source>
</evidence>
<evidence type="ECO:0000256" key="3">
    <source>
        <dbReference type="ARBA" id="ARBA00022490"/>
    </source>
</evidence>